<gene>
    <name evidence="1" type="ORF">Mal15_56300</name>
</gene>
<evidence type="ECO:0000313" key="1">
    <source>
        <dbReference type="EMBL" id="QEG01553.1"/>
    </source>
</evidence>
<dbReference type="EMBL" id="CP036264">
    <property type="protein sequence ID" value="QEG01553.1"/>
    <property type="molecule type" value="Genomic_DNA"/>
</dbReference>
<dbReference type="KEGG" id="smam:Mal15_56300"/>
<dbReference type="AlphaFoldDB" id="A0A5B9MJL0"/>
<accession>A0A5B9MJL0</accession>
<protein>
    <submittedName>
        <fullName evidence="1">Uncharacterized protein</fullName>
    </submittedName>
</protein>
<dbReference type="Proteomes" id="UP000321353">
    <property type="component" value="Chromosome"/>
</dbReference>
<reference evidence="1 2" key="1">
    <citation type="submission" date="2019-02" db="EMBL/GenBank/DDBJ databases">
        <title>Planctomycetal bacteria perform biofilm scaping via a novel small molecule.</title>
        <authorList>
            <person name="Jeske O."/>
            <person name="Boedeker C."/>
            <person name="Wiegand S."/>
            <person name="Breitling P."/>
            <person name="Kallscheuer N."/>
            <person name="Jogler M."/>
            <person name="Rohde M."/>
            <person name="Petersen J."/>
            <person name="Medema M.H."/>
            <person name="Surup F."/>
            <person name="Jogler C."/>
        </authorList>
    </citation>
    <scope>NUCLEOTIDE SEQUENCE [LARGE SCALE GENOMIC DNA]</scope>
    <source>
        <strain evidence="1 2">Mal15</strain>
    </source>
</reference>
<proteinExistence type="predicted"/>
<keyword evidence="2" id="KW-1185">Reference proteome</keyword>
<name>A0A5B9MJL0_9BACT</name>
<organism evidence="1 2">
    <name type="scientific">Stieleria maiorica</name>
    <dbReference type="NCBI Taxonomy" id="2795974"/>
    <lineage>
        <taxon>Bacteria</taxon>
        <taxon>Pseudomonadati</taxon>
        <taxon>Planctomycetota</taxon>
        <taxon>Planctomycetia</taxon>
        <taxon>Pirellulales</taxon>
        <taxon>Pirellulaceae</taxon>
        <taxon>Stieleria</taxon>
    </lineage>
</organism>
<sequence>MCYFRTSYQATCYRLRSLEFITKDELSELLEKEALAKTVFTVLQLFDEAKDEGENDSQFDEDVLRLQVLNLVVEAYRREELSQGRLRDFSSMLGIKAADLLELAEAA</sequence>
<evidence type="ECO:0000313" key="2">
    <source>
        <dbReference type="Proteomes" id="UP000321353"/>
    </source>
</evidence>